<evidence type="ECO:0000256" key="2">
    <source>
        <dbReference type="ARBA" id="ARBA00010221"/>
    </source>
</evidence>
<sequence length="29" mass="3185">MCVESCGNGFAFLLVLFILLVIIGCCCFR</sequence>
<name>A0A173ULS6_9FIRM</name>
<protein>
    <submittedName>
        <fullName evidence="6">YjcZ family sporulation protein</fullName>
    </submittedName>
</protein>
<dbReference type="EMBL" id="WMQE01000053">
    <property type="protein sequence ID" value="MTK22724.1"/>
    <property type="molecule type" value="Genomic_DNA"/>
</dbReference>
<proteinExistence type="inferred from homology"/>
<evidence type="ECO:0000256" key="5">
    <source>
        <dbReference type="ARBA" id="ARBA00023136"/>
    </source>
</evidence>
<dbReference type="NCBIfam" id="TIGR01732">
    <property type="entry name" value="tiny_TM_bacill"/>
    <property type="match status" value="1"/>
</dbReference>
<evidence type="ECO:0000256" key="4">
    <source>
        <dbReference type="ARBA" id="ARBA00022989"/>
    </source>
</evidence>
<organism evidence="6 7">
    <name type="scientific">Turicibacter sanguinis</name>
    <dbReference type="NCBI Taxonomy" id="154288"/>
    <lineage>
        <taxon>Bacteria</taxon>
        <taxon>Bacillati</taxon>
        <taxon>Bacillota</taxon>
        <taxon>Erysipelotrichia</taxon>
        <taxon>Erysipelotrichales</taxon>
        <taxon>Turicibacteraceae</taxon>
        <taxon>Turicibacter</taxon>
    </lineage>
</organism>
<dbReference type="GeneID" id="60059229"/>
<reference evidence="6 7" key="1">
    <citation type="journal article" date="2019" name="Nat. Med.">
        <title>A library of human gut bacterial isolates paired with longitudinal multiomics data enables mechanistic microbiome research.</title>
        <authorList>
            <person name="Poyet M."/>
            <person name="Groussin M."/>
            <person name="Gibbons S.M."/>
            <person name="Avila-Pacheco J."/>
            <person name="Jiang X."/>
            <person name="Kearney S.M."/>
            <person name="Perrotta A.R."/>
            <person name="Berdy B."/>
            <person name="Zhao S."/>
            <person name="Lieberman T.D."/>
            <person name="Swanson P.K."/>
            <person name="Smith M."/>
            <person name="Roesemann S."/>
            <person name="Alexander J.E."/>
            <person name="Rich S.A."/>
            <person name="Livny J."/>
            <person name="Vlamakis H."/>
            <person name="Clish C."/>
            <person name="Bullock K."/>
            <person name="Deik A."/>
            <person name="Scott J."/>
            <person name="Pierce K.A."/>
            <person name="Xavier R.J."/>
            <person name="Alm E.J."/>
        </authorList>
    </citation>
    <scope>NUCLEOTIDE SEQUENCE [LARGE SCALE GENOMIC DNA]</scope>
    <source>
        <strain evidence="6 7">BIOML-A198</strain>
    </source>
</reference>
<comment type="subcellular location">
    <subcellularLocation>
        <location evidence="1">Membrane</location>
    </subcellularLocation>
</comment>
<dbReference type="Proteomes" id="UP000487649">
    <property type="component" value="Unassembled WGS sequence"/>
</dbReference>
<dbReference type="Pfam" id="PF09680">
    <property type="entry name" value="YjcZ_2"/>
    <property type="match status" value="1"/>
</dbReference>
<evidence type="ECO:0000313" key="6">
    <source>
        <dbReference type="EMBL" id="MTK22724.1"/>
    </source>
</evidence>
<keyword evidence="3" id="KW-0812">Transmembrane</keyword>
<comment type="caution">
    <text evidence="6">The sequence shown here is derived from an EMBL/GenBank/DDBJ whole genome shotgun (WGS) entry which is preliminary data.</text>
</comment>
<dbReference type="GO" id="GO:0016020">
    <property type="term" value="C:membrane"/>
    <property type="evidence" value="ECO:0007669"/>
    <property type="project" value="UniProtKB-SubCell"/>
</dbReference>
<evidence type="ECO:0000313" key="7">
    <source>
        <dbReference type="Proteomes" id="UP000487649"/>
    </source>
</evidence>
<evidence type="ECO:0000256" key="1">
    <source>
        <dbReference type="ARBA" id="ARBA00004370"/>
    </source>
</evidence>
<dbReference type="AlphaFoldDB" id="A0A173ULS6"/>
<keyword evidence="5" id="KW-0472">Membrane</keyword>
<accession>A0A173ULS6</accession>
<dbReference type="InterPro" id="IPR010070">
    <property type="entry name" value="YjcZ-like"/>
</dbReference>
<evidence type="ECO:0000256" key="3">
    <source>
        <dbReference type="ARBA" id="ARBA00022692"/>
    </source>
</evidence>
<comment type="similarity">
    <text evidence="2">Belongs to the SscA family.</text>
</comment>
<keyword evidence="4" id="KW-1133">Transmembrane helix</keyword>
<dbReference type="RefSeq" id="WP_081448242.1">
    <property type="nucleotide sequence ID" value="NZ_CABJBH010000001.1"/>
</dbReference>
<gene>
    <name evidence="6" type="ORF">GMA92_15105</name>
</gene>